<reference evidence="2 3" key="1">
    <citation type="journal article" date="2017" name="ISME J.">
        <title>Energy and carbon metabolisms in a deep terrestrial subsurface fluid microbial community.</title>
        <authorList>
            <person name="Momper L."/>
            <person name="Jungbluth S.P."/>
            <person name="Lee M.D."/>
            <person name="Amend J.P."/>
        </authorList>
    </citation>
    <scope>NUCLEOTIDE SEQUENCE [LARGE SCALE GENOMIC DNA]</scope>
    <source>
        <strain evidence="2">SURF_5</strain>
    </source>
</reference>
<feature type="transmembrane region" description="Helical" evidence="1">
    <location>
        <begin position="52"/>
        <end position="71"/>
    </location>
</feature>
<accession>A0A3A4MX43</accession>
<sequence length="195" mass="22247">MSEVHVTAETQQALRLRAWGFVILMQLVILISLPLTPYVWERAVLTFGAGFSNFPYMFSVALLLFFFYIMVGSWRDYGPFRIIALAALSMGYGYVLKYYCKFPAEKLHLVEYGALVFLALRAFSFDFSTRFSYALAFLFGLVFGSIDESIQYFLPNRTFETRDIVTNGLASAFGLALIALLTKRSRGKMPLERLK</sequence>
<dbReference type="AlphaFoldDB" id="A0A3A4MX43"/>
<dbReference type="NCBIfam" id="NF037970">
    <property type="entry name" value="vanZ_1"/>
    <property type="match status" value="1"/>
</dbReference>
<feature type="transmembrane region" description="Helical" evidence="1">
    <location>
        <begin position="21"/>
        <end position="40"/>
    </location>
</feature>
<proteinExistence type="predicted"/>
<gene>
    <name evidence="2" type="ORF">C4520_21320</name>
</gene>
<feature type="transmembrane region" description="Helical" evidence="1">
    <location>
        <begin position="78"/>
        <end position="95"/>
    </location>
</feature>
<organism evidence="2 3">
    <name type="scientific">Abyssobacteria bacterium (strain SURF_5)</name>
    <dbReference type="NCBI Taxonomy" id="2093360"/>
    <lineage>
        <taxon>Bacteria</taxon>
        <taxon>Pseudomonadati</taxon>
        <taxon>Candidatus Hydrogenedentota</taxon>
        <taxon>Candidatus Abyssobacteria</taxon>
    </lineage>
</organism>
<comment type="caution">
    <text evidence="2">The sequence shown here is derived from an EMBL/GenBank/DDBJ whole genome shotgun (WGS) entry which is preliminary data.</text>
</comment>
<keyword evidence="1" id="KW-0472">Membrane</keyword>
<evidence type="ECO:0000313" key="3">
    <source>
        <dbReference type="Proteomes" id="UP000265882"/>
    </source>
</evidence>
<dbReference type="Proteomes" id="UP000265882">
    <property type="component" value="Unassembled WGS sequence"/>
</dbReference>
<evidence type="ECO:0000313" key="2">
    <source>
        <dbReference type="EMBL" id="RJP14548.1"/>
    </source>
</evidence>
<keyword evidence="1" id="KW-0812">Transmembrane</keyword>
<feature type="transmembrane region" description="Helical" evidence="1">
    <location>
        <begin position="164"/>
        <end position="182"/>
    </location>
</feature>
<protein>
    <submittedName>
        <fullName evidence="2">VanZ family protein</fullName>
    </submittedName>
</protein>
<feature type="transmembrane region" description="Helical" evidence="1">
    <location>
        <begin position="107"/>
        <end position="124"/>
    </location>
</feature>
<dbReference type="EMBL" id="QZKU01000143">
    <property type="protein sequence ID" value="RJP14548.1"/>
    <property type="molecule type" value="Genomic_DNA"/>
</dbReference>
<feature type="transmembrane region" description="Helical" evidence="1">
    <location>
        <begin position="131"/>
        <end position="152"/>
    </location>
</feature>
<name>A0A3A4MX43_ABYX5</name>
<keyword evidence="1" id="KW-1133">Transmembrane helix</keyword>
<evidence type="ECO:0000256" key="1">
    <source>
        <dbReference type="SAM" id="Phobius"/>
    </source>
</evidence>